<evidence type="ECO:0000256" key="2">
    <source>
        <dbReference type="ARBA" id="ARBA00022741"/>
    </source>
</evidence>
<dbReference type="GO" id="GO:0016887">
    <property type="term" value="F:ATP hydrolysis activity"/>
    <property type="evidence" value="ECO:0007669"/>
    <property type="project" value="InterPro"/>
</dbReference>
<sequence length="239" mass="25457">MNTAPLLAVDGLGKAFDGLIANRDISFIVHHGEIIGLIGPNGAGKTTLFNCLAGFHTPTTGRIAFEGHDITGSTPEAAAALGIARTFQIVRVFQSMTALENVMVGAMLRNKRVGEARDRAEEELAFVGLSHRADTPASDLTVSEQKRLEVARALATEPKLILLDEVMAGLNPTEVREASALVHRIHQRGIASIIVEHVMEGIMPIAHRMLVLDYGAKIADGTPAEIAENPAVIAAYLGE</sequence>
<dbReference type="InterPro" id="IPR003593">
    <property type="entry name" value="AAA+_ATPase"/>
</dbReference>
<dbReference type="Pfam" id="PF00005">
    <property type="entry name" value="ABC_tran"/>
    <property type="match status" value="1"/>
</dbReference>
<dbReference type="GO" id="GO:1903806">
    <property type="term" value="P:L-isoleucine import across plasma membrane"/>
    <property type="evidence" value="ECO:0007669"/>
    <property type="project" value="TreeGrafter"/>
</dbReference>
<evidence type="ECO:0000256" key="1">
    <source>
        <dbReference type="ARBA" id="ARBA00022448"/>
    </source>
</evidence>
<dbReference type="PROSITE" id="PS50893">
    <property type="entry name" value="ABC_TRANSPORTER_2"/>
    <property type="match status" value="1"/>
</dbReference>
<dbReference type="InterPro" id="IPR027417">
    <property type="entry name" value="P-loop_NTPase"/>
</dbReference>
<dbReference type="OrthoDB" id="9806149at2"/>
<proteinExistence type="predicted"/>
<dbReference type="Proteomes" id="UP000192936">
    <property type="component" value="Unassembled WGS sequence"/>
</dbReference>
<dbReference type="GO" id="GO:0015808">
    <property type="term" value="P:L-alanine transport"/>
    <property type="evidence" value="ECO:0007669"/>
    <property type="project" value="TreeGrafter"/>
</dbReference>
<dbReference type="GO" id="GO:0042941">
    <property type="term" value="P:D-alanine transmembrane transport"/>
    <property type="evidence" value="ECO:0007669"/>
    <property type="project" value="TreeGrafter"/>
</dbReference>
<keyword evidence="2" id="KW-0547">Nucleotide-binding</keyword>
<evidence type="ECO:0000259" key="4">
    <source>
        <dbReference type="PROSITE" id="PS50893"/>
    </source>
</evidence>
<dbReference type="Gene3D" id="3.40.50.300">
    <property type="entry name" value="P-loop containing nucleotide triphosphate hydrolases"/>
    <property type="match status" value="1"/>
</dbReference>
<organism evidence="5 6">
    <name type="scientific">Azospirillum oryzae</name>
    <dbReference type="NCBI Taxonomy" id="286727"/>
    <lineage>
        <taxon>Bacteria</taxon>
        <taxon>Pseudomonadati</taxon>
        <taxon>Pseudomonadota</taxon>
        <taxon>Alphaproteobacteria</taxon>
        <taxon>Rhodospirillales</taxon>
        <taxon>Azospirillaceae</taxon>
        <taxon>Azospirillum</taxon>
    </lineage>
</organism>
<dbReference type="InterPro" id="IPR003439">
    <property type="entry name" value="ABC_transporter-like_ATP-bd"/>
</dbReference>
<dbReference type="RefSeq" id="WP_085085918.1">
    <property type="nucleotide sequence ID" value="NZ_FXAK01000005.1"/>
</dbReference>
<dbReference type="CDD" id="cd03219">
    <property type="entry name" value="ABC_Mj1267_LivG_branched"/>
    <property type="match status" value="1"/>
</dbReference>
<keyword evidence="1" id="KW-0813">Transport</keyword>
<dbReference type="GO" id="GO:0005886">
    <property type="term" value="C:plasma membrane"/>
    <property type="evidence" value="ECO:0007669"/>
    <property type="project" value="TreeGrafter"/>
</dbReference>
<dbReference type="GO" id="GO:0015192">
    <property type="term" value="F:L-phenylalanine transmembrane transporter activity"/>
    <property type="evidence" value="ECO:0007669"/>
    <property type="project" value="TreeGrafter"/>
</dbReference>
<dbReference type="InterPro" id="IPR032823">
    <property type="entry name" value="BCA_ABC_TP_C"/>
</dbReference>
<dbReference type="SMART" id="SM00382">
    <property type="entry name" value="AAA"/>
    <property type="match status" value="1"/>
</dbReference>
<keyword evidence="3 5" id="KW-0067">ATP-binding</keyword>
<dbReference type="STRING" id="286727.SAMN02982917_2611"/>
<feature type="domain" description="ABC transporter" evidence="4">
    <location>
        <begin position="7"/>
        <end position="239"/>
    </location>
</feature>
<evidence type="ECO:0000313" key="6">
    <source>
        <dbReference type="Proteomes" id="UP000192936"/>
    </source>
</evidence>
<dbReference type="GO" id="GO:0005524">
    <property type="term" value="F:ATP binding"/>
    <property type="evidence" value="ECO:0007669"/>
    <property type="project" value="UniProtKB-KW"/>
</dbReference>
<reference evidence="5 6" key="1">
    <citation type="submission" date="2017-04" db="EMBL/GenBank/DDBJ databases">
        <authorList>
            <person name="Afonso C.L."/>
            <person name="Miller P.J."/>
            <person name="Scott M.A."/>
            <person name="Spackman E."/>
            <person name="Goraichik I."/>
            <person name="Dimitrov K.M."/>
            <person name="Suarez D.L."/>
            <person name="Swayne D.E."/>
        </authorList>
    </citation>
    <scope>NUCLEOTIDE SEQUENCE [LARGE SCALE GENOMIC DNA]</scope>
    <source>
        <strain evidence="5 6">A2P</strain>
    </source>
</reference>
<dbReference type="SUPFAM" id="SSF52540">
    <property type="entry name" value="P-loop containing nucleoside triphosphate hydrolases"/>
    <property type="match status" value="1"/>
</dbReference>
<dbReference type="PANTHER" id="PTHR45772">
    <property type="entry name" value="CONSERVED COMPONENT OF ABC TRANSPORTER FOR NATURAL AMINO ACIDS-RELATED"/>
    <property type="match status" value="1"/>
</dbReference>
<gene>
    <name evidence="5" type="ORF">SAMN02982917_2611</name>
</gene>
<dbReference type="PANTHER" id="PTHR45772:SF7">
    <property type="entry name" value="AMINO ACID ABC TRANSPORTER ATP-BINDING PROTEIN"/>
    <property type="match status" value="1"/>
</dbReference>
<dbReference type="InterPro" id="IPR051120">
    <property type="entry name" value="ABC_AA/LPS_Transport"/>
</dbReference>
<dbReference type="AlphaFoldDB" id="A0A1X7FEF6"/>
<dbReference type="GO" id="GO:0015188">
    <property type="term" value="F:L-isoleucine transmembrane transporter activity"/>
    <property type="evidence" value="ECO:0007669"/>
    <property type="project" value="TreeGrafter"/>
</dbReference>
<dbReference type="GO" id="GO:0005304">
    <property type="term" value="F:L-valine transmembrane transporter activity"/>
    <property type="evidence" value="ECO:0007669"/>
    <property type="project" value="TreeGrafter"/>
</dbReference>
<protein>
    <submittedName>
        <fullName evidence="5">Amino acid/amide ABC transporter ATP-binding protein 1, HAAT family</fullName>
    </submittedName>
</protein>
<evidence type="ECO:0000313" key="5">
    <source>
        <dbReference type="EMBL" id="SMF50556.1"/>
    </source>
</evidence>
<name>A0A1X7FEF6_9PROT</name>
<dbReference type="GO" id="GO:1903805">
    <property type="term" value="P:L-valine import across plasma membrane"/>
    <property type="evidence" value="ECO:0007669"/>
    <property type="project" value="TreeGrafter"/>
</dbReference>
<dbReference type="Pfam" id="PF12399">
    <property type="entry name" value="BCA_ABC_TP_C"/>
    <property type="match status" value="1"/>
</dbReference>
<accession>A0A1X7FEF6</accession>
<dbReference type="EMBL" id="FXAK01000005">
    <property type="protein sequence ID" value="SMF50556.1"/>
    <property type="molecule type" value="Genomic_DNA"/>
</dbReference>
<evidence type="ECO:0000256" key="3">
    <source>
        <dbReference type="ARBA" id="ARBA00022840"/>
    </source>
</evidence>